<reference evidence="8" key="1">
    <citation type="submission" date="2022-10" db="EMBL/GenBank/DDBJ databases">
        <title>The WGS of Solirubrobacter sp. CPCC 204708.</title>
        <authorList>
            <person name="Jiang Z."/>
        </authorList>
    </citation>
    <scope>NUCLEOTIDE SEQUENCE</scope>
    <source>
        <strain evidence="8">CPCC 204708</strain>
    </source>
</reference>
<keyword evidence="2" id="KW-0805">Transcription regulation</keyword>
<keyword evidence="5" id="KW-0804">Transcription</keyword>
<dbReference type="InterPro" id="IPR013324">
    <property type="entry name" value="RNA_pol_sigma_r3/r4-like"/>
</dbReference>
<dbReference type="Gene3D" id="1.10.1740.10">
    <property type="match status" value="1"/>
</dbReference>
<dbReference type="InterPro" id="IPR013325">
    <property type="entry name" value="RNA_pol_sigma_r2"/>
</dbReference>
<dbReference type="Pfam" id="PF08281">
    <property type="entry name" value="Sigma70_r4_2"/>
    <property type="match status" value="1"/>
</dbReference>
<accession>A0ABT4RS02</accession>
<evidence type="ECO:0000313" key="8">
    <source>
        <dbReference type="EMBL" id="MDA0141272.1"/>
    </source>
</evidence>
<evidence type="ECO:0000256" key="1">
    <source>
        <dbReference type="ARBA" id="ARBA00010641"/>
    </source>
</evidence>
<dbReference type="PANTHER" id="PTHR43133:SF8">
    <property type="entry name" value="RNA POLYMERASE SIGMA FACTOR HI_1459-RELATED"/>
    <property type="match status" value="1"/>
</dbReference>
<dbReference type="RefSeq" id="WP_202955160.1">
    <property type="nucleotide sequence ID" value="NZ_JAPCID010000053.1"/>
</dbReference>
<dbReference type="EMBL" id="JAPCID010000053">
    <property type="protein sequence ID" value="MDA0141272.1"/>
    <property type="molecule type" value="Genomic_DNA"/>
</dbReference>
<dbReference type="Proteomes" id="UP001147700">
    <property type="component" value="Unassembled WGS sequence"/>
</dbReference>
<feature type="domain" description="RNA polymerase sigma-70 region 2" evidence="6">
    <location>
        <begin position="23"/>
        <end position="90"/>
    </location>
</feature>
<proteinExistence type="inferred from homology"/>
<organism evidence="8 9">
    <name type="scientific">Solirubrobacter deserti</name>
    <dbReference type="NCBI Taxonomy" id="2282478"/>
    <lineage>
        <taxon>Bacteria</taxon>
        <taxon>Bacillati</taxon>
        <taxon>Actinomycetota</taxon>
        <taxon>Thermoleophilia</taxon>
        <taxon>Solirubrobacterales</taxon>
        <taxon>Solirubrobacteraceae</taxon>
        <taxon>Solirubrobacter</taxon>
    </lineage>
</organism>
<dbReference type="InterPro" id="IPR039425">
    <property type="entry name" value="RNA_pol_sigma-70-like"/>
</dbReference>
<dbReference type="SUPFAM" id="SSF88946">
    <property type="entry name" value="Sigma2 domain of RNA polymerase sigma factors"/>
    <property type="match status" value="1"/>
</dbReference>
<evidence type="ECO:0000256" key="3">
    <source>
        <dbReference type="ARBA" id="ARBA00023082"/>
    </source>
</evidence>
<dbReference type="InterPro" id="IPR007627">
    <property type="entry name" value="RNA_pol_sigma70_r2"/>
</dbReference>
<dbReference type="PANTHER" id="PTHR43133">
    <property type="entry name" value="RNA POLYMERASE ECF-TYPE SIGMA FACTO"/>
    <property type="match status" value="1"/>
</dbReference>
<name>A0ABT4RS02_9ACTN</name>
<evidence type="ECO:0000259" key="7">
    <source>
        <dbReference type="Pfam" id="PF08281"/>
    </source>
</evidence>
<keyword evidence="3" id="KW-0731">Sigma factor</keyword>
<evidence type="ECO:0000256" key="5">
    <source>
        <dbReference type="ARBA" id="ARBA00023163"/>
    </source>
</evidence>
<evidence type="ECO:0000256" key="2">
    <source>
        <dbReference type="ARBA" id="ARBA00023015"/>
    </source>
</evidence>
<comment type="similarity">
    <text evidence="1">Belongs to the sigma-70 factor family. ECF subfamily.</text>
</comment>
<dbReference type="NCBIfam" id="TIGR02937">
    <property type="entry name" value="sigma70-ECF"/>
    <property type="match status" value="1"/>
</dbReference>
<dbReference type="InterPro" id="IPR036388">
    <property type="entry name" value="WH-like_DNA-bd_sf"/>
</dbReference>
<dbReference type="InterPro" id="IPR013249">
    <property type="entry name" value="RNA_pol_sigma70_r4_t2"/>
</dbReference>
<keyword evidence="4" id="KW-0238">DNA-binding</keyword>
<gene>
    <name evidence="8" type="ORF">OJ962_27490</name>
</gene>
<dbReference type="Gene3D" id="1.10.10.10">
    <property type="entry name" value="Winged helix-like DNA-binding domain superfamily/Winged helix DNA-binding domain"/>
    <property type="match status" value="1"/>
</dbReference>
<comment type="caution">
    <text evidence="8">The sequence shown here is derived from an EMBL/GenBank/DDBJ whole genome shotgun (WGS) entry which is preliminary data.</text>
</comment>
<dbReference type="SUPFAM" id="SSF88659">
    <property type="entry name" value="Sigma3 and sigma4 domains of RNA polymerase sigma factors"/>
    <property type="match status" value="1"/>
</dbReference>
<dbReference type="InterPro" id="IPR014284">
    <property type="entry name" value="RNA_pol_sigma-70_dom"/>
</dbReference>
<sequence length="185" mass="20714">MSPTDAELLRRSKRDPDAFVAVYDRWAADVQAWLAARCGDAVVATDLTAETFAQALRHAGRFRDETDGSAGPWLFGIASNLLHRYWRRQKVDVSARRKLGMRLTPWVEDHAEEVAERLAVEGAGRLLHAALNRLPPEQREAIALRVLEGLGYDEIALRLAVSEQAARSRVSRGLKSLRTEMEGRV</sequence>
<keyword evidence="9" id="KW-1185">Reference proteome</keyword>
<evidence type="ECO:0000313" key="9">
    <source>
        <dbReference type="Proteomes" id="UP001147700"/>
    </source>
</evidence>
<evidence type="ECO:0000259" key="6">
    <source>
        <dbReference type="Pfam" id="PF04542"/>
    </source>
</evidence>
<dbReference type="Pfam" id="PF04542">
    <property type="entry name" value="Sigma70_r2"/>
    <property type="match status" value="1"/>
</dbReference>
<dbReference type="CDD" id="cd06171">
    <property type="entry name" value="Sigma70_r4"/>
    <property type="match status" value="1"/>
</dbReference>
<feature type="domain" description="RNA polymerase sigma factor 70 region 4 type 2" evidence="7">
    <location>
        <begin position="126"/>
        <end position="177"/>
    </location>
</feature>
<evidence type="ECO:0000256" key="4">
    <source>
        <dbReference type="ARBA" id="ARBA00023125"/>
    </source>
</evidence>
<protein>
    <submittedName>
        <fullName evidence="8">RNA polymerase sigma factor</fullName>
    </submittedName>
</protein>